<dbReference type="Gene3D" id="3.30.750.140">
    <property type="match status" value="1"/>
</dbReference>
<dbReference type="InterPro" id="IPR038610">
    <property type="entry name" value="FliK-like_C_sf"/>
</dbReference>
<feature type="region of interest" description="Disordered" evidence="4">
    <location>
        <begin position="376"/>
        <end position="403"/>
    </location>
</feature>
<evidence type="ECO:0000313" key="7">
    <source>
        <dbReference type="Proteomes" id="UP001411173"/>
    </source>
</evidence>
<keyword evidence="7" id="KW-1185">Reference proteome</keyword>
<keyword evidence="6" id="KW-0966">Cell projection</keyword>
<dbReference type="PANTHER" id="PTHR37533">
    <property type="entry name" value="FLAGELLAR HOOK-LENGTH CONTROL PROTEIN"/>
    <property type="match status" value="1"/>
</dbReference>
<evidence type="ECO:0000313" key="6">
    <source>
        <dbReference type="EMBL" id="MEN0581707.1"/>
    </source>
</evidence>
<evidence type="ECO:0000256" key="2">
    <source>
        <dbReference type="ARBA" id="ARBA00009149"/>
    </source>
</evidence>
<feature type="domain" description="Flagellar hook-length control protein-like C-terminal" evidence="5">
    <location>
        <begin position="300"/>
        <end position="380"/>
    </location>
</feature>
<dbReference type="CDD" id="cd17470">
    <property type="entry name" value="T3SS_Flik_C"/>
    <property type="match status" value="1"/>
</dbReference>
<evidence type="ECO:0000259" key="5">
    <source>
        <dbReference type="Pfam" id="PF02120"/>
    </source>
</evidence>
<dbReference type="NCBIfam" id="NF007514">
    <property type="entry name" value="PRK10118.1"/>
    <property type="match status" value="1"/>
</dbReference>
<dbReference type="InterPro" id="IPR021136">
    <property type="entry name" value="Flagellar_hook_control-like_C"/>
</dbReference>
<reference evidence="6 7" key="1">
    <citation type="submission" date="2024-02" db="EMBL/GenBank/DDBJ databases">
        <title>Whole genome of MDR Enterobacteriaceae from southern Thailand.</title>
        <authorList>
            <person name="Surachat K."/>
        </authorList>
    </citation>
    <scope>NUCLEOTIDE SEQUENCE [LARGE SCALE GENOMIC DNA]</scope>
    <source>
        <strain evidence="6 7">PSU_29</strain>
    </source>
</reference>
<proteinExistence type="inferred from homology"/>
<organism evidence="6 7">
    <name type="scientific">Phytobacter palmae</name>
    <dbReference type="NCBI Taxonomy" id="1855371"/>
    <lineage>
        <taxon>Bacteria</taxon>
        <taxon>Pseudomonadati</taxon>
        <taxon>Pseudomonadota</taxon>
        <taxon>Gammaproteobacteria</taxon>
        <taxon>Enterobacterales</taxon>
        <taxon>Enterobacteriaceae</taxon>
        <taxon>Phytobacter</taxon>
    </lineage>
</organism>
<feature type="compositionally biased region" description="Low complexity" evidence="4">
    <location>
        <begin position="376"/>
        <end position="391"/>
    </location>
</feature>
<comment type="similarity">
    <text evidence="2">Belongs to the FliK family.</text>
</comment>
<name>A0ABU9VAM3_9ENTR</name>
<dbReference type="InterPro" id="IPR052563">
    <property type="entry name" value="FliK"/>
</dbReference>
<evidence type="ECO:0000256" key="3">
    <source>
        <dbReference type="ARBA" id="ARBA00022795"/>
    </source>
</evidence>
<dbReference type="Proteomes" id="UP001411173">
    <property type="component" value="Unassembled WGS sequence"/>
</dbReference>
<protein>
    <submittedName>
        <fullName evidence="6">Flagellar hook length control protein FliK</fullName>
    </submittedName>
</protein>
<accession>A0ABU9VAM3</accession>
<gene>
    <name evidence="6" type="primary">fliK</name>
    <name evidence="6" type="ORF">AAIG39_22290</name>
</gene>
<comment type="function">
    <text evidence="1">Controls the length of the flagellar hook.</text>
</comment>
<dbReference type="RefSeq" id="WP_090087230.1">
    <property type="nucleotide sequence ID" value="NZ_JBCIVJ010000026.1"/>
</dbReference>
<dbReference type="Pfam" id="PF02120">
    <property type="entry name" value="Flg_hook"/>
    <property type="match status" value="1"/>
</dbReference>
<keyword evidence="3" id="KW-1005">Bacterial flagellum biogenesis</keyword>
<keyword evidence="6" id="KW-0969">Cilium</keyword>
<comment type="caution">
    <text evidence="6">The sequence shown here is derived from an EMBL/GenBank/DDBJ whole genome shotgun (WGS) entry which is preliminary data.</text>
</comment>
<dbReference type="EMBL" id="JBCIVJ010000026">
    <property type="protein sequence ID" value="MEN0581707.1"/>
    <property type="molecule type" value="Genomic_DNA"/>
</dbReference>
<keyword evidence="6" id="KW-0282">Flagellum</keyword>
<dbReference type="InterPro" id="IPR001635">
    <property type="entry name" value="Flag_hook_Flik"/>
</dbReference>
<sequence length="427" mass="43567">MINLQKLLSTDVDATSGVQTGVGKTSGDTAQDFLALLAGALDGKTLTGTDAEGKTTLTLADLQAASGKSLKNLRALSSDDAQSPAQKLADLLARQTAKTDIDTQVTDDKTQVQALLSGLMPEIKNGILAVPGKTDTAANATTDDDSSDLSEEELAGLSALMAMLPHQQSAQLAPAKSTAEVATTATSASGTTKRSGVGVDLATLAASAQKDANANTAAPGTSVPADHDAAQQQAGIFGSALAPAAKQDADNATMTINTTASIAPVVSNASSAQASAPISSAVLSAPLGSHEWQQTLSQHVTMFTRQGQQSAELHLHPEDLGQVQISLKLDDNLAQIQMVSPHSHVRQALEAALPTLRTSLAENGIQLGQSSISSESFAGQQQSFSSQQHSSRTGGGSNLATEDDEPLIAPASLQSMARGNGAVDIFA</sequence>
<dbReference type="PANTHER" id="PTHR37533:SF2">
    <property type="entry name" value="FLAGELLAR HOOK-LENGTH CONTROL PROTEIN"/>
    <property type="match status" value="1"/>
</dbReference>
<evidence type="ECO:0000256" key="1">
    <source>
        <dbReference type="ARBA" id="ARBA00003944"/>
    </source>
</evidence>
<dbReference type="PRINTS" id="PR01007">
    <property type="entry name" value="FLGHOOKFLIK"/>
</dbReference>
<evidence type="ECO:0000256" key="4">
    <source>
        <dbReference type="SAM" id="MobiDB-lite"/>
    </source>
</evidence>